<dbReference type="Pfam" id="PF00078">
    <property type="entry name" value="RVT_1"/>
    <property type="match status" value="1"/>
</dbReference>
<dbReference type="CDD" id="cd09076">
    <property type="entry name" value="L1-EN"/>
    <property type="match status" value="1"/>
</dbReference>
<sequence length="1398" mass="159172">MSKQTKIQTRKTMLAASPSIHSSVAANSPEENNESSSAMDTSALIREVTQNFHDMVEDKFSKLSETLDRFSATLESHSKRISEAEQRMSGAEETLSALQEKVTKAEKKIKEMEAGLDDMENRSRRDNIRVLNLKEGTEGSRPLQFSETWLPTLLGLEATIGNKSRIKIDRAHRGLGPQSARPRPVIIKLHNSRDKLMIMSETHLTDLEHLKLRRDWVGQVFFASYNSKSRGVAILIHKCLPFTLDKIVQDKEGRFVIITGFLHGEQILIGSVYAPNSYESSFYSRFQISAVCPPHVVLGGDFNCGLAPDLDYKPAKNFPLSKISHATAELCLDLGLLDAWRVINPQEKDFTFFSHPHHSFSRIDYIFVSRLTLDQIKTCSINTCILSDHSSVTVELMPPHYDPQARLWRMNPLLLSNPSFMSYLEAEWKLYISKNDTPDTSASTLWEAGKAFMRGSIISYTAARRKIALSKQLDLEQQIQSLDRELKTSLSTIVLKKLAAARSALDHLLTQKAESAIFFAKHRLFTSGNKPGRLLARLARGQTGPTTISSLKDSTSAQHVKTKSICNIMKEFYQKLYTAEYQNTSTKRKCFFDGVNLPCLSEENSRNLCRPITAQEVMETIKSLPSGKAPGPDGFGPEYYKKMARLVVGPLTNMFVESAGRGCLPPTLNLAHISLILKKDKPTDDCASYRPISLLGTDFKILSKLLARRLELVLPALINPDQTGFIKNRYSHSNVRRLLNIIHFSQSSKTRALVLSLGAEKAFDRVEWEYLFDTLNRFGLGTDFINWINLLYRSPSARVRVNGLVSDIFPLSRGTRQGCPLSPLLFALALEPLAETIRCHHSLSGITLGNTDHRISLYADDVLLFITNPENSIPNLISTINQFGEISGYKINFEKSEALPLGNFGDYTTLVDFPFKWSLSGFIYLGIRVSALIKDLYKLNFIKTLKSIKNDLNRWFDLPLSWMGRINLIKMNVLPRILYPIQMLPLRINKSAISDIQRSISRFLWHGKRPQLKMKTLQLPVNRGGQAFPNFLYYNWACHARTVYCWLKHFLNPKEPHVDAWCCAPCSPLSLLTINLNKLPGEVENNLFLKTTLKIWRDITKHAGRQGFSLALQPLIQNNAFPPGVGASIFNDWYSKGLRFVADLFDNGNVMSFSQLQIKYGIPHSHFFGFLQARHFVKTLCSLPLARPIKNSIESFLLDFSLSALNKRFISLFYGKLLSCDNVRDIRAKELWEKDLGMDLDYSRWYDAFESAKKLFLCNRLRENQYRILHRLQFTPYLLNKINPQVSAMCIKCKKEVGTYYHCLWSCPLISRFWINVAKELSSILFKTIQTDPALFLLNIPMRQLPLTTTQMTLLQKLLFLARRCVLLQWIKEKPPSVTQWYKETFQVFPMEHLSASL</sequence>
<reference evidence="4" key="2">
    <citation type="submission" date="2025-08" db="UniProtKB">
        <authorList>
            <consortium name="Ensembl"/>
        </authorList>
    </citation>
    <scope>IDENTIFICATION</scope>
</reference>
<organism evidence="4 5">
    <name type="scientific">Amphiprion percula</name>
    <name type="common">Orange clownfish</name>
    <name type="synonym">Lutjanus percula</name>
    <dbReference type="NCBI Taxonomy" id="161767"/>
    <lineage>
        <taxon>Eukaryota</taxon>
        <taxon>Metazoa</taxon>
        <taxon>Chordata</taxon>
        <taxon>Craniata</taxon>
        <taxon>Vertebrata</taxon>
        <taxon>Euteleostomi</taxon>
        <taxon>Actinopterygii</taxon>
        <taxon>Neopterygii</taxon>
        <taxon>Teleostei</taxon>
        <taxon>Neoteleostei</taxon>
        <taxon>Acanthomorphata</taxon>
        <taxon>Ovalentaria</taxon>
        <taxon>Pomacentridae</taxon>
        <taxon>Amphiprion</taxon>
    </lineage>
</organism>
<evidence type="ECO:0000256" key="2">
    <source>
        <dbReference type="SAM" id="MobiDB-lite"/>
    </source>
</evidence>
<dbReference type="GeneTree" id="ENSGT00940000163630"/>
<dbReference type="Pfam" id="PF03372">
    <property type="entry name" value="Exo_endo_phos"/>
    <property type="match status" value="1"/>
</dbReference>
<reference evidence="4" key="3">
    <citation type="submission" date="2025-09" db="UniProtKB">
        <authorList>
            <consortium name="Ensembl"/>
        </authorList>
    </citation>
    <scope>IDENTIFICATION</scope>
</reference>
<feature type="region of interest" description="Disordered" evidence="2">
    <location>
        <begin position="1"/>
        <end position="40"/>
    </location>
</feature>
<dbReference type="Gene3D" id="3.60.10.10">
    <property type="entry name" value="Endonuclease/exonuclease/phosphatase"/>
    <property type="match status" value="1"/>
</dbReference>
<keyword evidence="5" id="KW-1185">Reference proteome</keyword>
<dbReference type="SUPFAM" id="SSF56672">
    <property type="entry name" value="DNA/RNA polymerases"/>
    <property type="match status" value="1"/>
</dbReference>
<dbReference type="Proteomes" id="UP000265080">
    <property type="component" value="Chromosome 1"/>
</dbReference>
<protein>
    <recommendedName>
        <fullName evidence="3">Reverse transcriptase domain-containing protein</fullName>
    </recommendedName>
</protein>
<evidence type="ECO:0000256" key="1">
    <source>
        <dbReference type="SAM" id="Coils"/>
    </source>
</evidence>
<dbReference type="InterPro" id="IPR036691">
    <property type="entry name" value="Endo/exonu/phosph_ase_sf"/>
</dbReference>
<dbReference type="STRING" id="161767.ENSAPEP00000003840"/>
<accession>A0A3P8RVZ0</accession>
<name>A0A3P8RVZ0_AMPPE</name>
<evidence type="ECO:0000259" key="3">
    <source>
        <dbReference type="PROSITE" id="PS50878"/>
    </source>
</evidence>
<keyword evidence="1" id="KW-0175">Coiled coil</keyword>
<dbReference type="SUPFAM" id="SSF57997">
    <property type="entry name" value="Tropomyosin"/>
    <property type="match status" value="1"/>
</dbReference>
<dbReference type="PROSITE" id="PS50878">
    <property type="entry name" value="RT_POL"/>
    <property type="match status" value="1"/>
</dbReference>
<reference evidence="4 5" key="1">
    <citation type="submission" date="2018-03" db="EMBL/GenBank/DDBJ databases">
        <title>Finding Nemo's genes: A chromosome-scale reference assembly of the genome of the orange clownfish Amphiprion percula.</title>
        <authorList>
            <person name="Lehmann R."/>
        </authorList>
    </citation>
    <scope>NUCLEOTIDE SEQUENCE</scope>
</reference>
<feature type="compositionally biased region" description="Low complexity" evidence="2">
    <location>
        <begin position="22"/>
        <end position="38"/>
    </location>
</feature>
<dbReference type="OMA" id="WACHART"/>
<dbReference type="CDD" id="cd01650">
    <property type="entry name" value="RT_nLTR_like"/>
    <property type="match status" value="1"/>
</dbReference>
<proteinExistence type="predicted"/>
<dbReference type="GO" id="GO:0003824">
    <property type="term" value="F:catalytic activity"/>
    <property type="evidence" value="ECO:0007669"/>
    <property type="project" value="InterPro"/>
</dbReference>
<dbReference type="PANTHER" id="PTHR31635:SF196">
    <property type="entry name" value="REVERSE TRANSCRIPTASE DOMAIN-CONTAINING PROTEIN-RELATED"/>
    <property type="match status" value="1"/>
</dbReference>
<dbReference type="Ensembl" id="ENSAPET00000003940.1">
    <property type="protein sequence ID" value="ENSAPEP00000003840.1"/>
    <property type="gene ID" value="ENSAPEG00000002768.1"/>
</dbReference>
<dbReference type="InterPro" id="IPR005135">
    <property type="entry name" value="Endo/exonuclease/phosphatase"/>
</dbReference>
<feature type="coiled-coil region" evidence="1">
    <location>
        <begin position="67"/>
        <end position="122"/>
    </location>
</feature>
<evidence type="ECO:0000313" key="4">
    <source>
        <dbReference type="Ensembl" id="ENSAPEP00000003840.1"/>
    </source>
</evidence>
<dbReference type="PANTHER" id="PTHR31635">
    <property type="entry name" value="REVERSE TRANSCRIPTASE DOMAIN-CONTAINING PROTEIN-RELATED"/>
    <property type="match status" value="1"/>
</dbReference>
<dbReference type="InterPro" id="IPR000477">
    <property type="entry name" value="RT_dom"/>
</dbReference>
<feature type="domain" description="Reverse transcriptase" evidence="3">
    <location>
        <begin position="657"/>
        <end position="929"/>
    </location>
</feature>
<dbReference type="Gene3D" id="1.20.5.340">
    <property type="match status" value="1"/>
</dbReference>
<evidence type="ECO:0000313" key="5">
    <source>
        <dbReference type="Proteomes" id="UP000265080"/>
    </source>
</evidence>
<feature type="compositionally biased region" description="Polar residues" evidence="2">
    <location>
        <begin position="1"/>
        <end position="11"/>
    </location>
</feature>
<dbReference type="SUPFAM" id="SSF56219">
    <property type="entry name" value="DNase I-like"/>
    <property type="match status" value="1"/>
</dbReference>
<dbReference type="InterPro" id="IPR043502">
    <property type="entry name" value="DNA/RNA_pol_sf"/>
</dbReference>